<dbReference type="InterPro" id="IPR002575">
    <property type="entry name" value="Aminoglycoside_PTrfase"/>
</dbReference>
<protein>
    <recommendedName>
        <fullName evidence="1">Aminoglycoside phosphotransferase domain-containing protein</fullName>
    </recommendedName>
</protein>
<dbReference type="Proteomes" id="UP001187734">
    <property type="component" value="Unassembled WGS sequence"/>
</dbReference>
<dbReference type="PANTHER" id="PTHR21310:SF48">
    <property type="entry name" value="AMINOGLYCOSIDE PHOSPHOTRANSFERASE DOMAIN-CONTAINING PROTEIN"/>
    <property type="match status" value="1"/>
</dbReference>
<evidence type="ECO:0000313" key="3">
    <source>
        <dbReference type="Proteomes" id="UP001187734"/>
    </source>
</evidence>
<sequence>MRKSNFLLGERNVGENEGNALLFLEKNQIPAPRLYAMYREASSGHLYLIMHRLAGHNLESLWTALSSQDKSLIATQLHSIFTQIRSLNPPSFIGGVCGGDVPSPLFRTEDPNSRINGPFQTASEATSALALVLQDNEGGWISDYLRRHISAILGEFPVRFTHGDLHMRNIIVEKIPDEPSLETCADGERNEEQWSYQVRGIVDFESAGWYPAYWDYVTAIARPQPGNDWPRMIDTILEPYAQEACAYLLVLKELRFIY</sequence>
<dbReference type="Pfam" id="PF01636">
    <property type="entry name" value="APH"/>
    <property type="match status" value="1"/>
</dbReference>
<gene>
    <name evidence="2" type="ORF">FTOL_03566</name>
</gene>
<dbReference type="Gene3D" id="3.90.1200.10">
    <property type="match status" value="1"/>
</dbReference>
<dbReference type="InterPro" id="IPR011009">
    <property type="entry name" value="Kinase-like_dom_sf"/>
</dbReference>
<name>A0AAE8M3V1_9HYPO</name>
<proteinExistence type="predicted"/>
<organism evidence="2 3">
    <name type="scientific">Fusarium torulosum</name>
    <dbReference type="NCBI Taxonomy" id="33205"/>
    <lineage>
        <taxon>Eukaryota</taxon>
        <taxon>Fungi</taxon>
        <taxon>Dikarya</taxon>
        <taxon>Ascomycota</taxon>
        <taxon>Pezizomycotina</taxon>
        <taxon>Sordariomycetes</taxon>
        <taxon>Hypocreomycetidae</taxon>
        <taxon>Hypocreales</taxon>
        <taxon>Nectriaceae</taxon>
        <taxon>Fusarium</taxon>
    </lineage>
</organism>
<feature type="domain" description="Aminoglycoside phosphotransferase" evidence="1">
    <location>
        <begin position="15"/>
        <end position="173"/>
    </location>
</feature>
<dbReference type="SUPFAM" id="SSF56112">
    <property type="entry name" value="Protein kinase-like (PK-like)"/>
    <property type="match status" value="1"/>
</dbReference>
<reference evidence="2" key="1">
    <citation type="submission" date="2018-03" db="EMBL/GenBank/DDBJ databases">
        <authorList>
            <person name="Guldener U."/>
        </authorList>
    </citation>
    <scope>NUCLEOTIDE SEQUENCE</scope>
</reference>
<comment type="caution">
    <text evidence="2">The sequence shown here is derived from an EMBL/GenBank/DDBJ whole genome shotgun (WGS) entry which is preliminary data.</text>
</comment>
<dbReference type="PANTHER" id="PTHR21310">
    <property type="entry name" value="AMINOGLYCOSIDE PHOSPHOTRANSFERASE-RELATED-RELATED"/>
    <property type="match status" value="1"/>
</dbReference>
<dbReference type="AlphaFoldDB" id="A0AAE8M3V1"/>
<evidence type="ECO:0000313" key="2">
    <source>
        <dbReference type="EMBL" id="SPJ73836.1"/>
    </source>
</evidence>
<evidence type="ECO:0000259" key="1">
    <source>
        <dbReference type="Pfam" id="PF01636"/>
    </source>
</evidence>
<dbReference type="InterPro" id="IPR051678">
    <property type="entry name" value="AGP_Transferase"/>
</dbReference>
<accession>A0AAE8M3V1</accession>
<keyword evidence="3" id="KW-1185">Reference proteome</keyword>
<dbReference type="EMBL" id="ONZP01000107">
    <property type="protein sequence ID" value="SPJ73836.1"/>
    <property type="molecule type" value="Genomic_DNA"/>
</dbReference>